<proteinExistence type="predicted"/>
<reference evidence="2 3" key="1">
    <citation type="submission" date="2015-07" db="EMBL/GenBank/DDBJ databases">
        <authorList>
            <person name="Noorani M."/>
        </authorList>
    </citation>
    <scope>NUCLEOTIDE SEQUENCE [LARGE SCALE GENOMIC DNA]</scope>
    <source>
        <strain evidence="2 3">0788_9</strain>
    </source>
</reference>
<accession>A0A0N0X9X6</accession>
<feature type="compositionally biased region" description="Low complexity" evidence="1">
    <location>
        <begin position="51"/>
        <end position="60"/>
    </location>
</feature>
<name>A0A0N0X9X6_PSESX</name>
<dbReference type="EMBL" id="LGLN01000077">
    <property type="protein sequence ID" value="KPC25862.1"/>
    <property type="molecule type" value="Genomic_DNA"/>
</dbReference>
<sequence length="60" mass="6313">MGDEDVVDVTGSGGLISNELSESTLEELLLRVSKLISDEAVESASEKKESLSSLVCPKST</sequence>
<gene>
    <name evidence="2" type="ORF">ABJ99_3260</name>
</gene>
<feature type="region of interest" description="Disordered" evidence="1">
    <location>
        <begin position="41"/>
        <end position="60"/>
    </location>
</feature>
<reference evidence="2 3" key="2">
    <citation type="submission" date="2015-10" db="EMBL/GenBank/DDBJ databases">
        <title>Comparative genomics and high-throughput reverse genetic screens identify a new phytobacterial MAMP and an Arabidopsis receptor required for immune elicitation.</title>
        <authorList>
            <person name="Mott G.A."/>
            <person name="Thakur S."/>
            <person name="Wang P.W."/>
            <person name="Desveaux D."/>
            <person name="Guttman D.S."/>
        </authorList>
    </citation>
    <scope>NUCLEOTIDE SEQUENCE [LARGE SCALE GENOMIC DNA]</scope>
    <source>
        <strain evidence="2 3">0788_9</strain>
    </source>
</reference>
<evidence type="ECO:0000313" key="2">
    <source>
        <dbReference type="EMBL" id="KPC25862.1"/>
    </source>
</evidence>
<comment type="caution">
    <text evidence="2">The sequence shown here is derived from an EMBL/GenBank/DDBJ whole genome shotgun (WGS) entry which is preliminary data.</text>
</comment>
<organism evidence="2 3">
    <name type="scientific">Pseudomonas syringae pv. cilantro</name>
    <dbReference type="NCBI Taxonomy" id="81035"/>
    <lineage>
        <taxon>Bacteria</taxon>
        <taxon>Pseudomonadati</taxon>
        <taxon>Pseudomonadota</taxon>
        <taxon>Gammaproteobacteria</taxon>
        <taxon>Pseudomonadales</taxon>
        <taxon>Pseudomonadaceae</taxon>
        <taxon>Pseudomonas</taxon>
        <taxon>Pseudomonas syringae</taxon>
    </lineage>
</organism>
<dbReference type="AlphaFoldDB" id="A0A0N0X9X6"/>
<evidence type="ECO:0000256" key="1">
    <source>
        <dbReference type="SAM" id="MobiDB-lite"/>
    </source>
</evidence>
<dbReference type="Proteomes" id="UP000037891">
    <property type="component" value="Unassembled WGS sequence"/>
</dbReference>
<protein>
    <submittedName>
        <fullName evidence="2">Uncharacterized protein</fullName>
    </submittedName>
</protein>
<evidence type="ECO:0000313" key="3">
    <source>
        <dbReference type="Proteomes" id="UP000037891"/>
    </source>
</evidence>